<dbReference type="AlphaFoldDB" id="A0A0B6Y4I4"/>
<sequence length="55" mass="6336">MTKKHLSSLANEFSAAILKSARETIPRGARKDYKPYWTAEIQKLENDLEQAKKET</sequence>
<proteinExistence type="predicted"/>
<dbReference type="EMBL" id="HACG01004118">
    <property type="protein sequence ID" value="CEK50983.1"/>
    <property type="molecule type" value="Transcribed_RNA"/>
</dbReference>
<gene>
    <name evidence="1" type="primary">ORF12162</name>
</gene>
<accession>A0A0B6Y4I4</accession>
<reference evidence="1" key="1">
    <citation type="submission" date="2014-12" db="EMBL/GenBank/DDBJ databases">
        <title>Insight into the proteome of Arion vulgaris.</title>
        <authorList>
            <person name="Aradska J."/>
            <person name="Bulat T."/>
            <person name="Smidak R."/>
            <person name="Sarate P."/>
            <person name="Gangsoo J."/>
            <person name="Sialana F."/>
            <person name="Bilban M."/>
            <person name="Lubec G."/>
        </authorList>
    </citation>
    <scope>NUCLEOTIDE SEQUENCE</scope>
    <source>
        <tissue evidence="1">Skin</tissue>
    </source>
</reference>
<evidence type="ECO:0000313" key="1">
    <source>
        <dbReference type="EMBL" id="CEK50983.1"/>
    </source>
</evidence>
<protein>
    <submittedName>
        <fullName evidence="1">Uncharacterized protein</fullName>
    </submittedName>
</protein>
<organism evidence="1">
    <name type="scientific">Arion vulgaris</name>
    <dbReference type="NCBI Taxonomy" id="1028688"/>
    <lineage>
        <taxon>Eukaryota</taxon>
        <taxon>Metazoa</taxon>
        <taxon>Spiralia</taxon>
        <taxon>Lophotrochozoa</taxon>
        <taxon>Mollusca</taxon>
        <taxon>Gastropoda</taxon>
        <taxon>Heterobranchia</taxon>
        <taxon>Euthyneura</taxon>
        <taxon>Panpulmonata</taxon>
        <taxon>Eupulmonata</taxon>
        <taxon>Stylommatophora</taxon>
        <taxon>Helicina</taxon>
        <taxon>Arionoidea</taxon>
        <taxon>Arionidae</taxon>
        <taxon>Arion</taxon>
    </lineage>
</organism>
<name>A0A0B6Y4I4_9EUPU</name>